<keyword evidence="1" id="KW-1133">Transmembrane helix</keyword>
<dbReference type="EMBL" id="CAJJDP010000011">
    <property type="protein sequence ID" value="CAD8141498.1"/>
    <property type="molecule type" value="Genomic_DNA"/>
</dbReference>
<reference evidence="2" key="1">
    <citation type="submission" date="2021-01" db="EMBL/GenBank/DDBJ databases">
        <authorList>
            <consortium name="Genoscope - CEA"/>
            <person name="William W."/>
        </authorList>
    </citation>
    <scope>NUCLEOTIDE SEQUENCE</scope>
</reference>
<protein>
    <recommendedName>
        <fullName evidence="4">Transmembrane protein</fullName>
    </recommendedName>
</protein>
<keyword evidence="3" id="KW-1185">Reference proteome</keyword>
<dbReference type="Proteomes" id="UP000683925">
    <property type="component" value="Unassembled WGS sequence"/>
</dbReference>
<keyword evidence="1" id="KW-0472">Membrane</keyword>
<sequence>MDSCLRSLQLSKYTHVQQGQEDIELLVHQIHLSQTPRALPKVSFYSLKGCSRHDMQKSGHKQSNNIVFKLHHIIFRFQLMIAKYYQHVFQVSKIIAQIISGINQISSTRHMRFEQRCVCSDIFEEMHITVGLFLKNSHHQQMHKDDRQMTSIQLFQNDLEQQQLIPTINFCEVLNTVSNSWFDNQLLCNICLLFQILPIILGLTIFILLKSKRLNNKVAVAVSCIIYKATCISCDSIDSSSQIARIFKKQLIRSINTNLPNPVKLSTQNFCRSQWYTIQEWIQICKTLQY</sequence>
<keyword evidence="1" id="KW-0812">Transmembrane</keyword>
<name>A0A8S1SNY6_PAROT</name>
<feature type="transmembrane region" description="Helical" evidence="1">
    <location>
        <begin position="192"/>
        <end position="209"/>
    </location>
</feature>
<dbReference type="AlphaFoldDB" id="A0A8S1SNY6"/>
<evidence type="ECO:0008006" key="4">
    <source>
        <dbReference type="Google" id="ProtNLM"/>
    </source>
</evidence>
<evidence type="ECO:0000313" key="3">
    <source>
        <dbReference type="Proteomes" id="UP000683925"/>
    </source>
</evidence>
<evidence type="ECO:0000313" key="2">
    <source>
        <dbReference type="EMBL" id="CAD8141498.1"/>
    </source>
</evidence>
<comment type="caution">
    <text evidence="2">The sequence shown here is derived from an EMBL/GenBank/DDBJ whole genome shotgun (WGS) entry which is preliminary data.</text>
</comment>
<gene>
    <name evidence="2" type="ORF">POCTA_138.1.T0120463</name>
</gene>
<proteinExistence type="predicted"/>
<organism evidence="2 3">
    <name type="scientific">Paramecium octaurelia</name>
    <dbReference type="NCBI Taxonomy" id="43137"/>
    <lineage>
        <taxon>Eukaryota</taxon>
        <taxon>Sar</taxon>
        <taxon>Alveolata</taxon>
        <taxon>Ciliophora</taxon>
        <taxon>Intramacronucleata</taxon>
        <taxon>Oligohymenophorea</taxon>
        <taxon>Peniculida</taxon>
        <taxon>Parameciidae</taxon>
        <taxon>Paramecium</taxon>
    </lineage>
</organism>
<evidence type="ECO:0000256" key="1">
    <source>
        <dbReference type="SAM" id="Phobius"/>
    </source>
</evidence>
<accession>A0A8S1SNY6</accession>